<dbReference type="InterPro" id="IPR014387">
    <property type="entry name" value="CDP_diag_ino_3_P_euk"/>
</dbReference>
<evidence type="ECO:0000256" key="3">
    <source>
        <dbReference type="ARBA" id="ARBA00004141"/>
    </source>
</evidence>
<evidence type="ECO:0000256" key="11">
    <source>
        <dbReference type="ARBA" id="ARBA00022989"/>
    </source>
</evidence>
<evidence type="ECO:0000256" key="17">
    <source>
        <dbReference type="PIRNR" id="PIRNR000848"/>
    </source>
</evidence>
<proteinExistence type="inferred from homology"/>
<dbReference type="GO" id="GO:0003881">
    <property type="term" value="F:CDP-diacylglycerol-inositol 3-phosphatidyltransferase activity"/>
    <property type="evidence" value="ECO:0007669"/>
    <property type="project" value="UniProtKB-UniRule"/>
</dbReference>
<evidence type="ECO:0000313" key="20">
    <source>
        <dbReference type="EMBL" id="KAL0484304.1"/>
    </source>
</evidence>
<dbReference type="InterPro" id="IPR048254">
    <property type="entry name" value="CDP_ALCOHOL_P_TRANSF_CS"/>
</dbReference>
<dbReference type="FunFam" id="1.20.120.1760:FF:000003">
    <property type="entry name" value="CDP-diacylglycerol--inositol 3-phosphatidyltransferase"/>
    <property type="match status" value="1"/>
</dbReference>
<dbReference type="Proteomes" id="UP001431209">
    <property type="component" value="Unassembled WGS sequence"/>
</dbReference>
<evidence type="ECO:0000256" key="4">
    <source>
        <dbReference type="ARBA" id="ARBA00010441"/>
    </source>
</evidence>
<dbReference type="PANTHER" id="PTHR15362">
    <property type="entry name" value="PHOSPHATIDYLINOSITOL SYNTHASE"/>
    <property type="match status" value="1"/>
</dbReference>
<evidence type="ECO:0000256" key="15">
    <source>
        <dbReference type="ARBA" id="ARBA00023211"/>
    </source>
</evidence>
<dbReference type="PIRSF" id="PIRSF000848">
    <property type="entry name" value="CDP_diag_ino_3_P"/>
    <property type="match status" value="1"/>
</dbReference>
<accession>A0AAW2Z5X5</accession>
<feature type="transmembrane region" description="Helical" evidence="19">
    <location>
        <begin position="94"/>
        <end position="111"/>
    </location>
</feature>
<dbReference type="InterPro" id="IPR043130">
    <property type="entry name" value="CDP-OH_PTrfase_TM_dom"/>
</dbReference>
<feature type="transmembrane region" description="Helical" evidence="19">
    <location>
        <begin position="155"/>
        <end position="179"/>
    </location>
</feature>
<dbReference type="EMBL" id="JAOPGA020001032">
    <property type="protein sequence ID" value="KAL0484304.1"/>
    <property type="molecule type" value="Genomic_DNA"/>
</dbReference>
<evidence type="ECO:0000256" key="13">
    <source>
        <dbReference type="ARBA" id="ARBA00023136"/>
    </source>
</evidence>
<organism evidence="20 21">
    <name type="scientific">Acrasis kona</name>
    <dbReference type="NCBI Taxonomy" id="1008807"/>
    <lineage>
        <taxon>Eukaryota</taxon>
        <taxon>Discoba</taxon>
        <taxon>Heterolobosea</taxon>
        <taxon>Tetramitia</taxon>
        <taxon>Eutetramitia</taxon>
        <taxon>Acrasidae</taxon>
        <taxon>Acrasis</taxon>
    </lineage>
</organism>
<comment type="similarity">
    <text evidence="4 17 18">Belongs to the CDP-alcohol phosphatidyltransferase class-I family.</text>
</comment>
<evidence type="ECO:0000256" key="14">
    <source>
        <dbReference type="ARBA" id="ARBA00023209"/>
    </source>
</evidence>
<dbReference type="GO" id="GO:0005794">
    <property type="term" value="C:Golgi apparatus"/>
    <property type="evidence" value="ECO:0007669"/>
    <property type="project" value="TreeGrafter"/>
</dbReference>
<evidence type="ECO:0000313" key="21">
    <source>
        <dbReference type="Proteomes" id="UP001431209"/>
    </source>
</evidence>
<dbReference type="Pfam" id="PF01066">
    <property type="entry name" value="CDP-OH_P_transf"/>
    <property type="match status" value="1"/>
</dbReference>
<keyword evidence="11 19" id="KW-1133">Transmembrane helix</keyword>
<comment type="catalytic activity">
    <reaction evidence="17">
        <text>a CDP-1,2-diacyl-sn-glycerol + myo-inositol = a 1,2-diacyl-sn-glycero-3-phospho-(1D-myo-inositol) + CMP + H(+)</text>
        <dbReference type="Rhea" id="RHEA:11580"/>
        <dbReference type="ChEBI" id="CHEBI:15378"/>
        <dbReference type="ChEBI" id="CHEBI:17268"/>
        <dbReference type="ChEBI" id="CHEBI:57880"/>
        <dbReference type="ChEBI" id="CHEBI:58332"/>
        <dbReference type="ChEBI" id="CHEBI:60377"/>
        <dbReference type="EC" id="2.7.8.11"/>
    </reaction>
</comment>
<keyword evidence="8 19" id="KW-0812">Transmembrane</keyword>
<protein>
    <recommendedName>
        <fullName evidence="5 17">CDP-diacylglycerol--inositol 3-phosphatidyltransferase</fullName>
        <ecNumber evidence="5 17">2.7.8.11</ecNumber>
    </recommendedName>
</protein>
<reference evidence="20 21" key="1">
    <citation type="submission" date="2024-03" db="EMBL/GenBank/DDBJ databases">
        <title>The Acrasis kona genome and developmental transcriptomes reveal deep origins of eukaryotic multicellular pathways.</title>
        <authorList>
            <person name="Sheikh S."/>
            <person name="Fu C.-J."/>
            <person name="Brown M.W."/>
            <person name="Baldauf S.L."/>
        </authorList>
    </citation>
    <scope>NUCLEOTIDE SEQUENCE [LARGE SCALE GENOMIC DNA]</scope>
    <source>
        <strain evidence="20 21">ATCC MYA-3509</strain>
    </source>
</reference>
<keyword evidence="9" id="KW-0479">Metal-binding</keyword>
<keyword evidence="15" id="KW-0464">Manganese</keyword>
<dbReference type="GO" id="GO:0046872">
    <property type="term" value="F:metal ion binding"/>
    <property type="evidence" value="ECO:0007669"/>
    <property type="project" value="UniProtKB-KW"/>
</dbReference>
<dbReference type="PANTHER" id="PTHR15362:SF4">
    <property type="entry name" value="CDP-DIACYLGLYCEROL--INOSITOL 3-PHOSPHATIDYLTRANSFERASE"/>
    <property type="match status" value="1"/>
</dbReference>
<comment type="subcellular location">
    <subcellularLocation>
        <location evidence="3">Membrane</location>
        <topology evidence="3">Multi-pass membrane protein</topology>
    </subcellularLocation>
</comment>
<keyword evidence="10" id="KW-0460">Magnesium</keyword>
<dbReference type="InterPro" id="IPR000462">
    <property type="entry name" value="CDP-OH_P_trans"/>
</dbReference>
<comment type="caution">
    <text evidence="20">The sequence shown here is derived from an EMBL/GenBank/DDBJ whole genome shotgun (WGS) entry which is preliminary data.</text>
</comment>
<name>A0AAW2Z5X5_9EUKA</name>
<evidence type="ECO:0000256" key="19">
    <source>
        <dbReference type="SAM" id="Phobius"/>
    </source>
</evidence>
<dbReference type="AlphaFoldDB" id="A0AAW2Z5X5"/>
<evidence type="ECO:0000256" key="8">
    <source>
        <dbReference type="ARBA" id="ARBA00022692"/>
    </source>
</evidence>
<keyword evidence="13 17" id="KW-0472">Membrane</keyword>
<dbReference type="GO" id="GO:0016020">
    <property type="term" value="C:membrane"/>
    <property type="evidence" value="ECO:0007669"/>
    <property type="project" value="UniProtKB-SubCell"/>
</dbReference>
<dbReference type="PROSITE" id="PS00379">
    <property type="entry name" value="CDP_ALCOHOL_P_TRANSF"/>
    <property type="match status" value="1"/>
</dbReference>
<keyword evidence="14 17" id="KW-0594">Phospholipid biosynthesis</keyword>
<evidence type="ECO:0000256" key="12">
    <source>
        <dbReference type="ARBA" id="ARBA00023098"/>
    </source>
</evidence>
<evidence type="ECO:0000256" key="1">
    <source>
        <dbReference type="ARBA" id="ARBA00001936"/>
    </source>
</evidence>
<keyword evidence="12 17" id="KW-0443">Lipid metabolism</keyword>
<evidence type="ECO:0000256" key="9">
    <source>
        <dbReference type="ARBA" id="ARBA00022723"/>
    </source>
</evidence>
<evidence type="ECO:0000256" key="2">
    <source>
        <dbReference type="ARBA" id="ARBA00001946"/>
    </source>
</evidence>
<comment type="cofactor">
    <cofactor evidence="2">
        <name>Mg(2+)</name>
        <dbReference type="ChEBI" id="CHEBI:18420"/>
    </cofactor>
</comment>
<comment type="cofactor">
    <cofactor evidence="1">
        <name>Mn(2+)</name>
        <dbReference type="ChEBI" id="CHEBI:29035"/>
    </cofactor>
</comment>
<evidence type="ECO:0000256" key="10">
    <source>
        <dbReference type="ARBA" id="ARBA00022842"/>
    </source>
</evidence>
<gene>
    <name evidence="20" type="ORF">AKO1_004828</name>
</gene>
<dbReference type="Gene3D" id="1.20.120.1760">
    <property type="match status" value="1"/>
</dbReference>
<keyword evidence="16 17" id="KW-1208">Phospholipid metabolism</keyword>
<keyword evidence="7 17" id="KW-0808">Transferase</keyword>
<keyword evidence="6 17" id="KW-0444">Lipid biosynthesis</keyword>
<evidence type="ECO:0000256" key="7">
    <source>
        <dbReference type="ARBA" id="ARBA00022679"/>
    </source>
</evidence>
<sequence>MAINHTKIYTYVPNLIGFGRVLCSLIAFFIYDTNPGIFLVLYTTSFLLDALDGEAARRFNQTSRFGAVLDMVTDRFSTAALVTLLSHLYPNKPCIMGFIMLNILDFVSHWVRMYSSMVNNVTSHKNTSVMTNPLLRVYYGNRTVMGVLCLGNELFYIWLYALYFYHFSTLIQTLAWILLIPTWGAKQLMNVIQLYDSAESIVKWEYENDPHHKSK</sequence>
<evidence type="ECO:0000256" key="6">
    <source>
        <dbReference type="ARBA" id="ARBA00022516"/>
    </source>
</evidence>
<dbReference type="EC" id="2.7.8.11" evidence="5 17"/>
<dbReference type="GO" id="GO:0006661">
    <property type="term" value="P:phosphatidylinositol biosynthetic process"/>
    <property type="evidence" value="ECO:0007669"/>
    <property type="project" value="TreeGrafter"/>
</dbReference>
<evidence type="ECO:0000256" key="5">
    <source>
        <dbReference type="ARBA" id="ARBA00013212"/>
    </source>
</evidence>
<evidence type="ECO:0000256" key="18">
    <source>
        <dbReference type="RuleBase" id="RU003750"/>
    </source>
</evidence>
<keyword evidence="21" id="KW-1185">Reference proteome</keyword>
<evidence type="ECO:0000256" key="16">
    <source>
        <dbReference type="ARBA" id="ARBA00023264"/>
    </source>
</evidence>